<name>A0A6G0X9M6_9STRA</name>
<keyword evidence="3" id="KW-1185">Reference proteome</keyword>
<evidence type="ECO:0000259" key="1">
    <source>
        <dbReference type="Pfam" id="PF05018"/>
    </source>
</evidence>
<protein>
    <recommendedName>
        <fullName evidence="1">CFA20 domain-containing protein</fullName>
    </recommendedName>
</protein>
<gene>
    <name evidence="2" type="ORF">Ae201684_007102</name>
</gene>
<dbReference type="InterPro" id="IPR040441">
    <property type="entry name" value="CFA20/CFAP20DC"/>
</dbReference>
<reference evidence="2 3" key="1">
    <citation type="submission" date="2019-07" db="EMBL/GenBank/DDBJ databases">
        <title>Genomics analysis of Aphanomyces spp. identifies a new class of oomycete effector associated with host adaptation.</title>
        <authorList>
            <person name="Gaulin E."/>
        </authorList>
    </citation>
    <scope>NUCLEOTIDE SEQUENCE [LARGE SCALE GENOMIC DNA]</scope>
    <source>
        <strain evidence="2 3">ATCC 201684</strain>
    </source>
</reference>
<accession>A0A6G0X9M6</accession>
<dbReference type="EMBL" id="VJMJ01000088">
    <property type="protein sequence ID" value="KAF0736652.1"/>
    <property type="molecule type" value="Genomic_DNA"/>
</dbReference>
<dbReference type="AlphaFoldDB" id="A0A6G0X9M6"/>
<dbReference type="Proteomes" id="UP000481153">
    <property type="component" value="Unassembled WGS sequence"/>
</dbReference>
<dbReference type="Pfam" id="PF05018">
    <property type="entry name" value="CFA20_dom"/>
    <property type="match status" value="1"/>
</dbReference>
<dbReference type="PANTHER" id="PTHR12458">
    <property type="entry name" value="ORF PROTEIN"/>
    <property type="match status" value="1"/>
</dbReference>
<dbReference type="VEuPathDB" id="FungiDB:AeMF1_016959"/>
<comment type="caution">
    <text evidence="2">The sequence shown here is derived from an EMBL/GenBank/DDBJ whole genome shotgun (WGS) entry which is preliminary data.</text>
</comment>
<evidence type="ECO:0000313" key="2">
    <source>
        <dbReference type="EMBL" id="KAF0736652.1"/>
    </source>
</evidence>
<organism evidence="2 3">
    <name type="scientific">Aphanomyces euteiches</name>
    <dbReference type="NCBI Taxonomy" id="100861"/>
    <lineage>
        <taxon>Eukaryota</taxon>
        <taxon>Sar</taxon>
        <taxon>Stramenopiles</taxon>
        <taxon>Oomycota</taxon>
        <taxon>Saprolegniomycetes</taxon>
        <taxon>Saprolegniales</taxon>
        <taxon>Verrucalvaceae</taxon>
        <taxon>Aphanomyces</taxon>
    </lineage>
</organism>
<dbReference type="InterPro" id="IPR007714">
    <property type="entry name" value="CFA20_dom"/>
</dbReference>
<feature type="domain" description="CFA20" evidence="1">
    <location>
        <begin position="57"/>
        <end position="199"/>
    </location>
</feature>
<sequence length="201" mass="22395">MKPMAPAPTLTIGEAEDDKLIEPLLPSPNDGTGDLAHHPAVTLAQNECHHVGGDNVVQVVEDADVHQEVVELRGGDARLVFSTQNVMRYLVLFIKNLNAFVTIEVEILDDTKTYREFHITNSRSLARVAASSCQMPLAFGKGDSWRYVCLDLHRMCSEAFGTHHVATVQVRIHATCRLLRAYFQEIEYSDAELPPLLALFE</sequence>
<evidence type="ECO:0000313" key="3">
    <source>
        <dbReference type="Proteomes" id="UP000481153"/>
    </source>
</evidence>
<proteinExistence type="predicted"/>